<dbReference type="InterPro" id="IPR037528">
    <property type="entry name" value="ArgB"/>
</dbReference>
<dbReference type="PANTHER" id="PTHR23342">
    <property type="entry name" value="N-ACETYLGLUTAMATE SYNTHASE"/>
    <property type="match status" value="1"/>
</dbReference>
<dbReference type="RefSeq" id="WP_229751716.1">
    <property type="nucleotide sequence ID" value="NZ_BMHQ01000001.1"/>
</dbReference>
<evidence type="ECO:0000256" key="8">
    <source>
        <dbReference type="ARBA" id="ARBA00048141"/>
    </source>
</evidence>
<keyword evidence="4 9" id="KW-0808">Transferase</keyword>
<dbReference type="InterPro" id="IPR004662">
    <property type="entry name" value="AcgluKinase_fam"/>
</dbReference>
<evidence type="ECO:0000256" key="4">
    <source>
        <dbReference type="ARBA" id="ARBA00022679"/>
    </source>
</evidence>
<dbReference type="InterPro" id="IPR001057">
    <property type="entry name" value="Glu/AcGlu_kinase"/>
</dbReference>
<keyword evidence="3 9" id="KW-0028">Amino-acid biosynthesis</keyword>
<evidence type="ECO:0000256" key="9">
    <source>
        <dbReference type="HAMAP-Rule" id="MF_00082"/>
    </source>
</evidence>
<comment type="subcellular location">
    <subcellularLocation>
        <location evidence="9">Cytoplasm</location>
    </subcellularLocation>
</comment>
<reference evidence="11" key="1">
    <citation type="journal article" date="2014" name="Int. J. Syst. Evol. Microbiol.">
        <title>Complete genome sequence of Corynebacterium casei LMG S-19264T (=DSM 44701T), isolated from a smear-ripened cheese.</title>
        <authorList>
            <consortium name="US DOE Joint Genome Institute (JGI-PGF)"/>
            <person name="Walter F."/>
            <person name="Albersmeier A."/>
            <person name="Kalinowski J."/>
            <person name="Ruckert C."/>
        </authorList>
    </citation>
    <scope>NUCLEOTIDE SEQUENCE</scope>
    <source>
        <strain evidence="11">CGMCC 1.15179</strain>
    </source>
</reference>
<dbReference type="NCBIfam" id="TIGR00761">
    <property type="entry name" value="argB"/>
    <property type="match status" value="1"/>
</dbReference>
<feature type="site" description="Transition state stabilizer" evidence="9">
    <location>
        <position position="234"/>
    </location>
</feature>
<dbReference type="PIRSF" id="PIRSF000728">
    <property type="entry name" value="NAGK"/>
    <property type="match status" value="1"/>
</dbReference>
<comment type="function">
    <text evidence="9">Catalyzes the ATP-dependent phosphorylation of N-acetyl-L-glutamate.</text>
</comment>
<evidence type="ECO:0000256" key="1">
    <source>
        <dbReference type="ARBA" id="ARBA00004828"/>
    </source>
</evidence>
<dbReference type="InterPro" id="IPR001048">
    <property type="entry name" value="Asp/Glu/Uridylate_kinase"/>
</dbReference>
<evidence type="ECO:0000313" key="11">
    <source>
        <dbReference type="EMBL" id="GGE04688.1"/>
    </source>
</evidence>
<dbReference type="AlphaFoldDB" id="A0A8J2VH02"/>
<feature type="site" description="Transition state stabilizer" evidence="9">
    <location>
        <position position="24"/>
    </location>
</feature>
<evidence type="ECO:0000259" key="10">
    <source>
        <dbReference type="Pfam" id="PF00696"/>
    </source>
</evidence>
<feature type="domain" description="Aspartate/glutamate/uridylate kinase" evidence="10">
    <location>
        <begin position="20"/>
        <end position="253"/>
    </location>
</feature>
<dbReference type="SUPFAM" id="SSF53633">
    <property type="entry name" value="Carbamate kinase-like"/>
    <property type="match status" value="1"/>
</dbReference>
<dbReference type="PANTHER" id="PTHR23342:SF0">
    <property type="entry name" value="N-ACETYLGLUTAMATE SYNTHASE, MITOCHONDRIAL"/>
    <property type="match status" value="1"/>
</dbReference>
<accession>A0A8J2VH02</accession>
<dbReference type="EC" id="2.7.2.8" evidence="9"/>
<dbReference type="Proteomes" id="UP000625210">
    <property type="component" value="Unassembled WGS sequence"/>
</dbReference>
<feature type="binding site" evidence="9">
    <location>
        <begin position="57"/>
        <end position="58"/>
    </location>
    <ligand>
        <name>substrate</name>
    </ligand>
</feature>
<comment type="pathway">
    <text evidence="1 9">Amino-acid biosynthesis; L-arginine biosynthesis; N(2)-acetyl-L-ornithine from L-glutamate: step 2/4.</text>
</comment>
<reference evidence="11" key="2">
    <citation type="submission" date="2020-09" db="EMBL/GenBank/DDBJ databases">
        <authorList>
            <person name="Sun Q."/>
            <person name="Zhou Y."/>
        </authorList>
    </citation>
    <scope>NUCLEOTIDE SEQUENCE</scope>
    <source>
        <strain evidence="11">CGMCC 1.15179</strain>
    </source>
</reference>
<evidence type="ECO:0000256" key="7">
    <source>
        <dbReference type="ARBA" id="ARBA00022840"/>
    </source>
</evidence>
<evidence type="ECO:0000256" key="3">
    <source>
        <dbReference type="ARBA" id="ARBA00022605"/>
    </source>
</evidence>
<keyword evidence="7 9" id="KW-0067">ATP-binding</keyword>
<dbReference type="FunFam" id="3.40.1160.10:FF:000004">
    <property type="entry name" value="Acetylglutamate kinase"/>
    <property type="match status" value="1"/>
</dbReference>
<dbReference type="Pfam" id="PF00696">
    <property type="entry name" value="AA_kinase"/>
    <property type="match status" value="1"/>
</dbReference>
<dbReference type="UniPathway" id="UPA00068">
    <property type="reaction ID" value="UER00107"/>
</dbReference>
<dbReference type="GO" id="GO:0005737">
    <property type="term" value="C:cytoplasm"/>
    <property type="evidence" value="ECO:0007669"/>
    <property type="project" value="UniProtKB-SubCell"/>
</dbReference>
<dbReference type="GO" id="GO:0005524">
    <property type="term" value="F:ATP binding"/>
    <property type="evidence" value="ECO:0007669"/>
    <property type="project" value="UniProtKB-UniRule"/>
</dbReference>
<keyword evidence="5 9" id="KW-0547">Nucleotide-binding</keyword>
<evidence type="ECO:0000313" key="12">
    <source>
        <dbReference type="Proteomes" id="UP000625210"/>
    </source>
</evidence>
<sequence>MITSKSMHPTGHKAPSPSSVVVIKVGGSVLEKLSDTFFQECVQLLNVGWSPVIVHGGGPEINRLQQWAGVEPKFVDGLRVTDDETLEWVEMVLAGRINKKLVTLLEQAGASAVGLSGVDRGMIRVRPADARLGWVGEVTRVDPEPLRFLLSMGWIPVVGSLGVDEKGQHYNVNADTAAGAVAEALGAEKMVMVTDVSGIRRNRNGAEEWLSCLTTKEIDDLIRSGDIHGGMIPKVKAAMSGLGGSVREVIITSGTVPDCLNAVWQPDGVGTVIVKEDERHGTLSHLSS</sequence>
<feature type="binding site" evidence="9">
    <location>
        <position position="79"/>
    </location>
    <ligand>
        <name>substrate</name>
    </ligand>
</feature>
<dbReference type="InterPro" id="IPR036393">
    <property type="entry name" value="AceGlu_kinase-like_sf"/>
</dbReference>
<keyword evidence="6 9" id="KW-0418">Kinase</keyword>
<comment type="catalytic activity">
    <reaction evidence="8 9">
        <text>N-acetyl-L-glutamate + ATP = N-acetyl-L-glutamyl 5-phosphate + ADP</text>
        <dbReference type="Rhea" id="RHEA:14629"/>
        <dbReference type="ChEBI" id="CHEBI:30616"/>
        <dbReference type="ChEBI" id="CHEBI:44337"/>
        <dbReference type="ChEBI" id="CHEBI:57936"/>
        <dbReference type="ChEBI" id="CHEBI:456216"/>
        <dbReference type="EC" id="2.7.2.8"/>
    </reaction>
</comment>
<dbReference type="EMBL" id="BMHQ01000001">
    <property type="protein sequence ID" value="GGE04688.1"/>
    <property type="molecule type" value="Genomic_DNA"/>
</dbReference>
<evidence type="ECO:0000256" key="6">
    <source>
        <dbReference type="ARBA" id="ARBA00022777"/>
    </source>
</evidence>
<name>A0A8J2VH02_9BACL</name>
<dbReference type="CDD" id="cd04238">
    <property type="entry name" value="AAK_NAGK-like"/>
    <property type="match status" value="1"/>
</dbReference>
<dbReference type="GO" id="GO:0042450">
    <property type="term" value="P:L-arginine biosynthetic process via ornithine"/>
    <property type="evidence" value="ECO:0007669"/>
    <property type="project" value="UniProtKB-UniRule"/>
</dbReference>
<dbReference type="GO" id="GO:0003991">
    <property type="term" value="F:acetylglutamate kinase activity"/>
    <property type="evidence" value="ECO:0007669"/>
    <property type="project" value="UniProtKB-UniRule"/>
</dbReference>
<evidence type="ECO:0000256" key="5">
    <source>
        <dbReference type="ARBA" id="ARBA00022741"/>
    </source>
</evidence>
<keyword evidence="9" id="KW-0963">Cytoplasm</keyword>
<keyword evidence="2 9" id="KW-0055">Arginine biosynthesis</keyword>
<gene>
    <name evidence="9 11" type="primary">argB</name>
    <name evidence="11" type="ORF">GCM10011571_02180</name>
</gene>
<proteinExistence type="inferred from homology"/>
<dbReference type="HAMAP" id="MF_00082">
    <property type="entry name" value="ArgB"/>
    <property type="match status" value="1"/>
</dbReference>
<comment type="caution">
    <text evidence="11">The sequence shown here is derived from an EMBL/GenBank/DDBJ whole genome shotgun (WGS) entry which is preliminary data.</text>
</comment>
<comment type="similarity">
    <text evidence="9">Belongs to the acetylglutamate kinase family. ArgB subfamily.</text>
</comment>
<keyword evidence="12" id="KW-1185">Reference proteome</keyword>
<protein>
    <recommendedName>
        <fullName evidence="9">Acetylglutamate kinase</fullName>
        <ecNumber evidence="9">2.7.2.8</ecNumber>
    </recommendedName>
    <alternativeName>
        <fullName evidence="9">N-acetyl-L-glutamate 5-phosphotransferase</fullName>
    </alternativeName>
    <alternativeName>
        <fullName evidence="9">NAG kinase</fullName>
        <shortName evidence="9">NAGK</shortName>
    </alternativeName>
</protein>
<evidence type="ECO:0000256" key="2">
    <source>
        <dbReference type="ARBA" id="ARBA00022571"/>
    </source>
</evidence>
<dbReference type="PRINTS" id="PR00474">
    <property type="entry name" value="GLU5KINASE"/>
</dbReference>
<organism evidence="11 12">
    <name type="scientific">Marinithermofilum abyssi</name>
    <dbReference type="NCBI Taxonomy" id="1571185"/>
    <lineage>
        <taxon>Bacteria</taxon>
        <taxon>Bacillati</taxon>
        <taxon>Bacillota</taxon>
        <taxon>Bacilli</taxon>
        <taxon>Bacillales</taxon>
        <taxon>Thermoactinomycetaceae</taxon>
        <taxon>Marinithermofilum</taxon>
    </lineage>
</organism>
<dbReference type="Gene3D" id="3.40.1160.10">
    <property type="entry name" value="Acetylglutamate kinase-like"/>
    <property type="match status" value="1"/>
</dbReference>
<feature type="binding site" evidence="9">
    <location>
        <position position="171"/>
    </location>
    <ligand>
        <name>substrate</name>
    </ligand>
</feature>